<gene>
    <name evidence="1" type="ORF">F4560_000888</name>
</gene>
<dbReference type="AlphaFoldDB" id="A0A7W9HFA1"/>
<sequence length="55" mass="5269">MQHGLAGSGDVGGGVRGVGAVELGGGLVAVPVRVMRSSAEALPLVARIGAGRSES</sequence>
<keyword evidence="2" id="KW-1185">Reference proteome</keyword>
<protein>
    <submittedName>
        <fullName evidence="1">Uncharacterized protein</fullName>
    </submittedName>
</protein>
<proteinExistence type="predicted"/>
<comment type="caution">
    <text evidence="1">The sequence shown here is derived from an EMBL/GenBank/DDBJ whole genome shotgun (WGS) entry which is preliminary data.</text>
</comment>
<dbReference type="EMBL" id="JACHMO010000001">
    <property type="protein sequence ID" value="MBB5801120.1"/>
    <property type="molecule type" value="Genomic_DNA"/>
</dbReference>
<reference evidence="1 2" key="1">
    <citation type="submission" date="2020-08" db="EMBL/GenBank/DDBJ databases">
        <title>Sequencing the genomes of 1000 actinobacteria strains.</title>
        <authorList>
            <person name="Klenk H.-P."/>
        </authorList>
    </citation>
    <scope>NUCLEOTIDE SEQUENCE [LARGE SCALE GENOMIC DNA]</scope>
    <source>
        <strain evidence="1 2">DSM 45486</strain>
    </source>
</reference>
<accession>A0A7W9HFA1</accession>
<dbReference type="Proteomes" id="UP000552097">
    <property type="component" value="Unassembled WGS sequence"/>
</dbReference>
<evidence type="ECO:0000313" key="1">
    <source>
        <dbReference type="EMBL" id="MBB5801120.1"/>
    </source>
</evidence>
<name>A0A7W9HFA1_9PSEU</name>
<evidence type="ECO:0000313" key="2">
    <source>
        <dbReference type="Proteomes" id="UP000552097"/>
    </source>
</evidence>
<organism evidence="1 2">
    <name type="scientific">Saccharothrix ecbatanensis</name>
    <dbReference type="NCBI Taxonomy" id="1105145"/>
    <lineage>
        <taxon>Bacteria</taxon>
        <taxon>Bacillati</taxon>
        <taxon>Actinomycetota</taxon>
        <taxon>Actinomycetes</taxon>
        <taxon>Pseudonocardiales</taxon>
        <taxon>Pseudonocardiaceae</taxon>
        <taxon>Saccharothrix</taxon>
    </lineage>
</organism>
<dbReference type="RefSeq" id="WP_184916516.1">
    <property type="nucleotide sequence ID" value="NZ_JACHMO010000001.1"/>
</dbReference>